<dbReference type="InterPro" id="IPR017938">
    <property type="entry name" value="Riboflavin_synthase-like_b-brl"/>
</dbReference>
<sequence length="109" mass="11988">MGRKPQARSRAPTLQSRQTLFPHISCFSTLPQCRDQATTLEALFTTYLETCAAVPREIIASLIQFAPTPTAEALLTKLSTDKTAYDHLASSTYLNLPRLLEHIAPSEAA</sequence>
<dbReference type="InterPro" id="IPR023173">
    <property type="entry name" value="NADPH_Cyt_P450_Rdtase_alpha"/>
</dbReference>
<keyword evidence="2" id="KW-1185">Reference proteome</keyword>
<dbReference type="KEGG" id="ffu:CLAFUR5_06837"/>
<dbReference type="GeneID" id="71986715"/>
<name>A0A9Q8PBJ9_PASFU</name>
<dbReference type="GO" id="GO:0016491">
    <property type="term" value="F:oxidoreductase activity"/>
    <property type="evidence" value="ECO:0007669"/>
    <property type="project" value="InterPro"/>
</dbReference>
<organism evidence="1 2">
    <name type="scientific">Passalora fulva</name>
    <name type="common">Tomato leaf mold</name>
    <name type="synonym">Cladosporium fulvum</name>
    <dbReference type="NCBI Taxonomy" id="5499"/>
    <lineage>
        <taxon>Eukaryota</taxon>
        <taxon>Fungi</taxon>
        <taxon>Dikarya</taxon>
        <taxon>Ascomycota</taxon>
        <taxon>Pezizomycotina</taxon>
        <taxon>Dothideomycetes</taxon>
        <taxon>Dothideomycetidae</taxon>
        <taxon>Mycosphaerellales</taxon>
        <taxon>Mycosphaerellaceae</taxon>
        <taxon>Fulvia</taxon>
    </lineage>
</organism>
<protein>
    <submittedName>
        <fullName evidence="1">Uncharacterized protein</fullName>
    </submittedName>
</protein>
<dbReference type="Proteomes" id="UP000756132">
    <property type="component" value="Chromosome 6"/>
</dbReference>
<dbReference type="RefSeq" id="XP_047763813.1">
    <property type="nucleotide sequence ID" value="XM_047905985.1"/>
</dbReference>
<dbReference type="SUPFAM" id="SSF63380">
    <property type="entry name" value="Riboflavin synthase domain-like"/>
    <property type="match status" value="1"/>
</dbReference>
<proteinExistence type="predicted"/>
<dbReference type="Gene3D" id="1.20.990.10">
    <property type="entry name" value="NADPH-cytochrome p450 Reductase, Chain A, domain 3"/>
    <property type="match status" value="1"/>
</dbReference>
<accession>A0A9Q8PBJ9</accession>
<evidence type="ECO:0000313" key="1">
    <source>
        <dbReference type="EMBL" id="UJO19447.1"/>
    </source>
</evidence>
<evidence type="ECO:0000313" key="2">
    <source>
        <dbReference type="Proteomes" id="UP000756132"/>
    </source>
</evidence>
<reference evidence="1" key="1">
    <citation type="submission" date="2021-12" db="EMBL/GenBank/DDBJ databases">
        <authorList>
            <person name="Zaccaron A."/>
            <person name="Stergiopoulos I."/>
        </authorList>
    </citation>
    <scope>NUCLEOTIDE SEQUENCE</scope>
    <source>
        <strain evidence="1">Race5_Kim</strain>
    </source>
</reference>
<gene>
    <name evidence="1" type="ORF">CLAFUR5_06837</name>
</gene>
<dbReference type="EMBL" id="CP090168">
    <property type="protein sequence ID" value="UJO19447.1"/>
    <property type="molecule type" value="Genomic_DNA"/>
</dbReference>
<dbReference type="AlphaFoldDB" id="A0A9Q8PBJ9"/>
<reference evidence="1" key="2">
    <citation type="journal article" date="2022" name="Microb. Genom.">
        <title>A chromosome-scale genome assembly of the tomato pathogen Cladosporium fulvum reveals a compartmentalized genome architecture and the presence of a dispensable chromosome.</title>
        <authorList>
            <person name="Zaccaron A.Z."/>
            <person name="Chen L.H."/>
            <person name="Samaras A."/>
            <person name="Stergiopoulos I."/>
        </authorList>
    </citation>
    <scope>NUCLEOTIDE SEQUENCE</scope>
    <source>
        <strain evidence="1">Race5_Kim</strain>
    </source>
</reference>